<accession>A0A1H0NNN9</accession>
<dbReference type="OrthoDB" id="7054801at2"/>
<sequence>MFLFESIPWYSVVIWVLVIGGLMLSNELARRNKYIAIISFIVLPIILPFAVWKNTAGPGSSVGSWFHWAKVYSALAGCLGFMALRYSKKLSKNKYLLAFPAIILAVNIMEAVIRDFQCYSFDGVVDGMLMIGGPWNIMNGIAGILNIITISGFVGIFIGKDKNKDMLWPDQLWFWIIAYDFWNFAYVYNCVSDHAFYAGAALLLSCTIPAFFIKKGTWLQSRAQTLAFWMMFVMSFPSFVDTSKFAVKSSHNETALFIVSAISLAANIAVFGYHFYKVFKNKRNPLTQEIHTDLDAYKQIVNENK</sequence>
<evidence type="ECO:0000313" key="2">
    <source>
        <dbReference type="Proteomes" id="UP000198597"/>
    </source>
</evidence>
<dbReference type="InterPro" id="IPR043747">
    <property type="entry name" value="DUF5692"/>
</dbReference>
<dbReference type="AlphaFoldDB" id="A0A1H0NNN9"/>
<gene>
    <name evidence="1" type="ORF">SAMN04488529_101896</name>
</gene>
<dbReference type="RefSeq" id="WP_089966221.1">
    <property type="nucleotide sequence ID" value="NZ_FNJM01000001.1"/>
</dbReference>
<name>A0A1H0NNN9_9CLOT</name>
<proteinExistence type="predicted"/>
<dbReference type="Proteomes" id="UP000198597">
    <property type="component" value="Unassembled WGS sequence"/>
</dbReference>
<protein>
    <submittedName>
        <fullName evidence="1">Uncharacterized protein</fullName>
    </submittedName>
</protein>
<dbReference type="Pfam" id="PF18948">
    <property type="entry name" value="DUF5692"/>
    <property type="match status" value="1"/>
</dbReference>
<evidence type="ECO:0000313" key="1">
    <source>
        <dbReference type="EMBL" id="SDO94382.1"/>
    </source>
</evidence>
<organism evidence="1 2">
    <name type="scientific">Clostridium gasigenes</name>
    <dbReference type="NCBI Taxonomy" id="94869"/>
    <lineage>
        <taxon>Bacteria</taxon>
        <taxon>Bacillati</taxon>
        <taxon>Bacillota</taxon>
        <taxon>Clostridia</taxon>
        <taxon>Eubacteriales</taxon>
        <taxon>Clostridiaceae</taxon>
        <taxon>Clostridium</taxon>
    </lineage>
</organism>
<dbReference type="EMBL" id="FNJM01000001">
    <property type="protein sequence ID" value="SDO94382.1"/>
    <property type="molecule type" value="Genomic_DNA"/>
</dbReference>
<keyword evidence="2" id="KW-1185">Reference proteome</keyword>
<dbReference type="STRING" id="94869.SAMN04488529_101896"/>
<reference evidence="1 2" key="1">
    <citation type="submission" date="2016-10" db="EMBL/GenBank/DDBJ databases">
        <authorList>
            <person name="de Groot N.N."/>
        </authorList>
    </citation>
    <scope>NUCLEOTIDE SEQUENCE [LARGE SCALE GENOMIC DNA]</scope>
    <source>
        <strain evidence="1 2">DSM 12272</strain>
    </source>
</reference>